<dbReference type="GeneID" id="64660471"/>
<dbReference type="AlphaFoldDB" id="A0AAD4EHI2"/>
<evidence type="ECO:0000313" key="2">
    <source>
        <dbReference type="EMBL" id="KAG1906245.1"/>
    </source>
</evidence>
<proteinExistence type="predicted"/>
<dbReference type="Proteomes" id="UP001195769">
    <property type="component" value="Unassembled WGS sequence"/>
</dbReference>
<reference evidence="2" key="1">
    <citation type="journal article" date="2020" name="New Phytol.">
        <title>Comparative genomics reveals dynamic genome evolution in host specialist ectomycorrhizal fungi.</title>
        <authorList>
            <person name="Lofgren L.A."/>
            <person name="Nguyen N.H."/>
            <person name="Vilgalys R."/>
            <person name="Ruytinx J."/>
            <person name="Liao H.L."/>
            <person name="Branco S."/>
            <person name="Kuo A."/>
            <person name="LaButti K."/>
            <person name="Lipzen A."/>
            <person name="Andreopoulos W."/>
            <person name="Pangilinan J."/>
            <person name="Riley R."/>
            <person name="Hundley H."/>
            <person name="Na H."/>
            <person name="Barry K."/>
            <person name="Grigoriev I.V."/>
            <person name="Stajich J.E."/>
            <person name="Kennedy P.G."/>
        </authorList>
    </citation>
    <scope>NUCLEOTIDE SEQUENCE</scope>
    <source>
        <strain evidence="2">FC203</strain>
    </source>
</reference>
<protein>
    <submittedName>
        <fullName evidence="2">Uncharacterized protein</fullName>
    </submittedName>
</protein>
<name>A0AAD4EHI2_9AGAM</name>
<accession>A0AAD4EHI2</accession>
<gene>
    <name evidence="2" type="ORF">F5891DRAFT_1182490</name>
</gene>
<evidence type="ECO:0000313" key="3">
    <source>
        <dbReference type="Proteomes" id="UP001195769"/>
    </source>
</evidence>
<dbReference type="RefSeq" id="XP_041231820.1">
    <property type="nucleotide sequence ID" value="XM_041366173.1"/>
</dbReference>
<comment type="caution">
    <text evidence="2">The sequence shown here is derived from an EMBL/GenBank/DDBJ whole genome shotgun (WGS) entry which is preliminary data.</text>
</comment>
<evidence type="ECO:0000256" key="1">
    <source>
        <dbReference type="SAM" id="MobiDB-lite"/>
    </source>
</evidence>
<sequence>MTCIITETKDTSLALDAVVKLLSVLKLTDNDRAVLVTALLSEIAEPHGEARAQDAADSQTGSLFGNDDDEELAATTAGVPDTSLATTADIPDASSATTATVPDVSSSAAAIDSTPTIATSVVTVVDGDVSSAEVEDAITEGCILNAYKGVHFNIPVSSDATPPLYYVTRGRKIGVFSGWGNVGPKVLGVSRAIFAKAETIDQGIKALMAAIDAGTAARV</sequence>
<organism evidence="2 3">
    <name type="scientific">Suillus fuscotomentosus</name>
    <dbReference type="NCBI Taxonomy" id="1912939"/>
    <lineage>
        <taxon>Eukaryota</taxon>
        <taxon>Fungi</taxon>
        <taxon>Dikarya</taxon>
        <taxon>Basidiomycota</taxon>
        <taxon>Agaricomycotina</taxon>
        <taxon>Agaricomycetes</taxon>
        <taxon>Agaricomycetidae</taxon>
        <taxon>Boletales</taxon>
        <taxon>Suillineae</taxon>
        <taxon>Suillaceae</taxon>
        <taxon>Suillus</taxon>
    </lineage>
</organism>
<keyword evidence="3" id="KW-1185">Reference proteome</keyword>
<feature type="region of interest" description="Disordered" evidence="1">
    <location>
        <begin position="47"/>
        <end position="68"/>
    </location>
</feature>
<dbReference type="EMBL" id="JABBWK010000005">
    <property type="protein sequence ID" value="KAG1906245.1"/>
    <property type="molecule type" value="Genomic_DNA"/>
</dbReference>